<comment type="caution">
    <text evidence="1">The sequence shown here is derived from an EMBL/GenBank/DDBJ whole genome shotgun (WGS) entry which is preliminary data.</text>
</comment>
<proteinExistence type="predicted"/>
<dbReference type="Proteomes" id="UP000321058">
    <property type="component" value="Unassembled WGS sequence"/>
</dbReference>
<organism evidence="1 2">
    <name type="scientific">Reyranella soli</name>
    <dbReference type="NCBI Taxonomy" id="1230389"/>
    <lineage>
        <taxon>Bacteria</taxon>
        <taxon>Pseudomonadati</taxon>
        <taxon>Pseudomonadota</taxon>
        <taxon>Alphaproteobacteria</taxon>
        <taxon>Hyphomicrobiales</taxon>
        <taxon>Reyranellaceae</taxon>
        <taxon>Reyranella</taxon>
    </lineage>
</organism>
<dbReference type="EMBL" id="BKAJ01000024">
    <property type="protein sequence ID" value="GEP54169.1"/>
    <property type="molecule type" value="Genomic_DNA"/>
</dbReference>
<evidence type="ECO:0000313" key="1">
    <source>
        <dbReference type="EMBL" id="GEP54169.1"/>
    </source>
</evidence>
<keyword evidence="2" id="KW-1185">Reference proteome</keyword>
<dbReference type="OrthoDB" id="7877252at2"/>
<sequence length="66" mass="7381">MARRSSPYTQADITRLIKAAIAAGVGKEHIVGVRLDRDGATVLFGEKKPMQETERPNEWDEVLDDK</sequence>
<evidence type="ECO:0000313" key="2">
    <source>
        <dbReference type="Proteomes" id="UP000321058"/>
    </source>
</evidence>
<dbReference type="RefSeq" id="WP_147147472.1">
    <property type="nucleotide sequence ID" value="NZ_BKAJ01000024.1"/>
</dbReference>
<reference evidence="1 2" key="1">
    <citation type="submission" date="2019-07" db="EMBL/GenBank/DDBJ databases">
        <title>Whole genome shotgun sequence of Reyranella soli NBRC 108950.</title>
        <authorList>
            <person name="Hosoyama A."/>
            <person name="Uohara A."/>
            <person name="Ohji S."/>
            <person name="Ichikawa N."/>
        </authorList>
    </citation>
    <scope>NUCLEOTIDE SEQUENCE [LARGE SCALE GENOMIC DNA]</scope>
    <source>
        <strain evidence="1 2">NBRC 108950</strain>
    </source>
</reference>
<gene>
    <name evidence="1" type="ORF">RSO01_13350</name>
</gene>
<accession>A0A512N5A5</accession>
<protein>
    <submittedName>
        <fullName evidence="1">Uncharacterized protein</fullName>
    </submittedName>
</protein>
<dbReference type="AlphaFoldDB" id="A0A512N5A5"/>
<name>A0A512N5A5_9HYPH</name>